<evidence type="ECO:0000313" key="3">
    <source>
        <dbReference type="Proteomes" id="UP000464674"/>
    </source>
</evidence>
<accession>A0A857FPB4</accession>
<gene>
    <name evidence="2" type="ORF">FMA36_07465</name>
</gene>
<evidence type="ECO:0000313" key="2">
    <source>
        <dbReference type="EMBL" id="QHC35359.1"/>
    </source>
</evidence>
<dbReference type="AlphaFoldDB" id="A0A857FPB4"/>
<name>A0A857FPB4_KOMXY</name>
<organism evidence="2 3">
    <name type="scientific">Komagataeibacter xylinus</name>
    <name type="common">Gluconacetobacter xylinus</name>
    <dbReference type="NCBI Taxonomy" id="28448"/>
    <lineage>
        <taxon>Bacteria</taxon>
        <taxon>Pseudomonadati</taxon>
        <taxon>Pseudomonadota</taxon>
        <taxon>Alphaproteobacteria</taxon>
        <taxon>Acetobacterales</taxon>
        <taxon>Acetobacteraceae</taxon>
        <taxon>Komagataeibacter</taxon>
    </lineage>
</organism>
<dbReference type="Proteomes" id="UP000464674">
    <property type="component" value="Chromosome"/>
</dbReference>
<reference evidence="2 3" key="1">
    <citation type="journal article" date="2020" name="Carbohydr. Polym.">
        <title>Characterization and optimization of production of bacterial cellulose from strain CGMCC 17276 based on whole-genome analysis.</title>
        <authorList>
            <person name="Lu T."/>
            <person name="Gao H."/>
            <person name="Liao B."/>
            <person name="Wu J."/>
            <person name="Zhang W."/>
            <person name="Huang J."/>
            <person name="Liu M."/>
            <person name="Huang J."/>
            <person name="Chang Z."/>
            <person name="Jin M."/>
            <person name="Yi Z."/>
            <person name="Jiang D."/>
        </authorList>
    </citation>
    <scope>NUCLEOTIDE SEQUENCE [LARGE SCALE GENOMIC DNA]</scope>
    <source>
        <strain evidence="2 3">CGMCC 17276</strain>
    </source>
</reference>
<dbReference type="RefSeq" id="WP_159261821.1">
    <property type="nucleotide sequence ID" value="NZ_CP041348.1"/>
</dbReference>
<sequence>MQVSGEQTVRFTRSWQCYNRGVEAGFNPARAAMLVKLGVGVIINDGRRPATDVSHKTPARGVVRKG</sequence>
<evidence type="ECO:0000256" key="1">
    <source>
        <dbReference type="SAM" id="MobiDB-lite"/>
    </source>
</evidence>
<protein>
    <submittedName>
        <fullName evidence="2">Uncharacterized protein</fullName>
    </submittedName>
</protein>
<dbReference type="EMBL" id="CP041348">
    <property type="protein sequence ID" value="QHC35359.1"/>
    <property type="molecule type" value="Genomic_DNA"/>
</dbReference>
<feature type="region of interest" description="Disordered" evidence="1">
    <location>
        <begin position="47"/>
        <end position="66"/>
    </location>
</feature>
<proteinExistence type="predicted"/>
<dbReference type="OrthoDB" id="7693149at2"/>